<gene>
    <name evidence="3" type="ORF">ACFPZ3_18670</name>
</gene>
<feature type="chain" id="PRO_5045653613" evidence="2">
    <location>
        <begin position="28"/>
        <end position="226"/>
    </location>
</feature>
<feature type="region of interest" description="Disordered" evidence="1">
    <location>
        <begin position="32"/>
        <end position="107"/>
    </location>
</feature>
<evidence type="ECO:0000313" key="3">
    <source>
        <dbReference type="EMBL" id="MFC5825891.1"/>
    </source>
</evidence>
<accession>A0ABW1CMC5</accession>
<keyword evidence="4" id="KW-1185">Reference proteome</keyword>
<organism evidence="3 4">
    <name type="scientific">Nonomuraea insulae</name>
    <dbReference type="NCBI Taxonomy" id="1616787"/>
    <lineage>
        <taxon>Bacteria</taxon>
        <taxon>Bacillati</taxon>
        <taxon>Actinomycetota</taxon>
        <taxon>Actinomycetes</taxon>
        <taxon>Streptosporangiales</taxon>
        <taxon>Streptosporangiaceae</taxon>
        <taxon>Nonomuraea</taxon>
    </lineage>
</organism>
<dbReference type="EMBL" id="JBHSPA010000023">
    <property type="protein sequence ID" value="MFC5825891.1"/>
    <property type="molecule type" value="Genomic_DNA"/>
</dbReference>
<protein>
    <submittedName>
        <fullName evidence="3">Uncharacterized protein</fullName>
    </submittedName>
</protein>
<evidence type="ECO:0000256" key="2">
    <source>
        <dbReference type="SAM" id="SignalP"/>
    </source>
</evidence>
<feature type="signal peptide" evidence="2">
    <location>
        <begin position="1"/>
        <end position="27"/>
    </location>
</feature>
<comment type="caution">
    <text evidence="3">The sequence shown here is derived from an EMBL/GenBank/DDBJ whole genome shotgun (WGS) entry which is preliminary data.</text>
</comment>
<proteinExistence type="predicted"/>
<dbReference type="Proteomes" id="UP001596058">
    <property type="component" value="Unassembled WGS sequence"/>
</dbReference>
<sequence length="226" mass="23568">MLNVWKTAGAAVIVTAALFAVVPSAHSANPVSLPAATDDPTASSEPTTGPTDTDPNDTGLTDVDAADPDPDADPLGNSLIETDLVPDPGTETSEDSEDSESPPVEKAESVGMCDFTTAAEYIQFSPSAREVSGKGWWLQGTCTSATRAVVTMQLQQRDTGGRWENVGTPGKAEVRPGGGRGDRVTGRATCTSSTKTTWRGVVDVDLIGERDDPGKLRTAARVYACK</sequence>
<name>A0ABW1CMC5_9ACTN</name>
<evidence type="ECO:0000313" key="4">
    <source>
        <dbReference type="Proteomes" id="UP001596058"/>
    </source>
</evidence>
<feature type="compositionally biased region" description="Low complexity" evidence="1">
    <location>
        <begin position="46"/>
        <end position="62"/>
    </location>
</feature>
<reference evidence="4" key="1">
    <citation type="journal article" date="2019" name="Int. J. Syst. Evol. Microbiol.">
        <title>The Global Catalogue of Microorganisms (GCM) 10K type strain sequencing project: providing services to taxonomists for standard genome sequencing and annotation.</title>
        <authorList>
            <consortium name="The Broad Institute Genomics Platform"/>
            <consortium name="The Broad Institute Genome Sequencing Center for Infectious Disease"/>
            <person name="Wu L."/>
            <person name="Ma J."/>
        </authorList>
    </citation>
    <scope>NUCLEOTIDE SEQUENCE [LARGE SCALE GENOMIC DNA]</scope>
    <source>
        <strain evidence="4">CCUG 53903</strain>
    </source>
</reference>
<evidence type="ECO:0000256" key="1">
    <source>
        <dbReference type="SAM" id="MobiDB-lite"/>
    </source>
</evidence>
<dbReference type="RefSeq" id="WP_379515404.1">
    <property type="nucleotide sequence ID" value="NZ_JBHSPA010000023.1"/>
</dbReference>
<keyword evidence="2" id="KW-0732">Signal</keyword>